<sequence>MSIDTGDVCGKGSLPGDGSDHRLTDRGEREMQRRQEERMPGVPVREWVRRLTAGRLATRVGGGS</sequence>
<organism evidence="2 3">
    <name type="scientific">Streptomyces olivochromogenes</name>
    <dbReference type="NCBI Taxonomy" id="1963"/>
    <lineage>
        <taxon>Bacteria</taxon>
        <taxon>Bacillati</taxon>
        <taxon>Actinomycetota</taxon>
        <taxon>Actinomycetes</taxon>
        <taxon>Kitasatosporales</taxon>
        <taxon>Streptomycetaceae</taxon>
        <taxon>Streptomyces</taxon>
    </lineage>
</organism>
<evidence type="ECO:0000313" key="3">
    <source>
        <dbReference type="Proteomes" id="UP000217446"/>
    </source>
</evidence>
<dbReference type="AlphaFoldDB" id="A0A250VUA8"/>
<evidence type="ECO:0000256" key="1">
    <source>
        <dbReference type="SAM" id="MobiDB-lite"/>
    </source>
</evidence>
<accession>A0A250VUA8</accession>
<keyword evidence="3" id="KW-1185">Reference proteome</keyword>
<comment type="caution">
    <text evidence="2">The sequence shown here is derived from an EMBL/GenBank/DDBJ whole genome shotgun (WGS) entry which is preliminary data.</text>
</comment>
<dbReference type="RefSeq" id="WP_067384167.1">
    <property type="nucleotide sequence ID" value="NZ_BDQI01000039.1"/>
</dbReference>
<dbReference type="EMBL" id="BDQI01000039">
    <property type="protein sequence ID" value="GAX57721.1"/>
    <property type="molecule type" value="Genomic_DNA"/>
</dbReference>
<proteinExistence type="predicted"/>
<evidence type="ECO:0000313" key="2">
    <source>
        <dbReference type="EMBL" id="GAX57721.1"/>
    </source>
</evidence>
<dbReference type="Proteomes" id="UP000217446">
    <property type="component" value="Unassembled WGS sequence"/>
</dbReference>
<feature type="compositionally biased region" description="Basic and acidic residues" evidence="1">
    <location>
        <begin position="18"/>
        <end position="39"/>
    </location>
</feature>
<protein>
    <submittedName>
        <fullName evidence="2">Uncharacterized protein</fullName>
    </submittedName>
</protein>
<reference evidence="3" key="1">
    <citation type="submission" date="2017-05" db="EMBL/GenBank/DDBJ databases">
        <title>Streptomyces olivochromogenes NBRC 3561 whole genome shotgun sequence.</title>
        <authorList>
            <person name="Dohra H."/>
            <person name="Kodani S."/>
        </authorList>
    </citation>
    <scope>NUCLEOTIDE SEQUENCE [LARGE SCALE GENOMIC DNA]</scope>
    <source>
        <strain evidence="3">NBRC 3561</strain>
    </source>
</reference>
<gene>
    <name evidence="2" type="ORF">SO3561_09291</name>
</gene>
<name>A0A250VUA8_STROL</name>
<feature type="region of interest" description="Disordered" evidence="1">
    <location>
        <begin position="1"/>
        <end position="41"/>
    </location>
</feature>